<dbReference type="GO" id="GO:0070180">
    <property type="term" value="F:large ribosomal subunit rRNA binding"/>
    <property type="evidence" value="ECO:0007669"/>
    <property type="project" value="UniProtKB-UniRule"/>
</dbReference>
<comment type="subunit">
    <text evidence="5">Part of the ribosomal stalk of the 50S ribosomal subunit. The N-terminus interacts with L11 and the large rRNA to form the base of the stalk. The C-terminus forms an elongated spine to which L12 dimers bind in a sequential fashion forming a multimeric L10(L12)X complex.</text>
</comment>
<evidence type="ECO:0000313" key="6">
    <source>
        <dbReference type="EMBL" id="AEJ44937.1"/>
    </source>
</evidence>
<keyword evidence="2 5" id="KW-0689">Ribosomal protein</keyword>
<evidence type="ECO:0000256" key="3">
    <source>
        <dbReference type="ARBA" id="ARBA00023274"/>
    </source>
</evidence>
<sequence length="199" mass="21621">MGMSNFVGASRRRGAFRCVKVIFCGEVGGLAIRRAEKEQIVQSVAERMRRSKSIVLADYRGLTVAEDTELRARLRQAGIDYSVVKNTLTTRAAQQAEIEGLEPFLTGPTAIAFSYDDPVAPAKILHEFSRDHKALELKGGYVEGKVVDAKEIEALAKLPSREGLLSMLLSVLQAPMRNLAYVLSQVAEKQGGEAAAAAE</sequence>
<dbReference type="GO" id="GO:0015934">
    <property type="term" value="C:large ribosomal subunit"/>
    <property type="evidence" value="ECO:0007669"/>
    <property type="project" value="InterPro"/>
</dbReference>
<gene>
    <name evidence="5 6" type="primary">rplJ</name>
    <name evidence="6" type="ordered locus">TC41_3052</name>
</gene>
<dbReference type="STRING" id="1048834.TC41_3052"/>
<dbReference type="InterPro" id="IPR022973">
    <property type="entry name" value="Ribosomal_uL10_bac"/>
</dbReference>
<dbReference type="KEGG" id="aad:TC41_3052"/>
<dbReference type="PROSITE" id="PS01109">
    <property type="entry name" value="RIBOSOMAL_L10"/>
    <property type="match status" value="1"/>
</dbReference>
<keyword evidence="5" id="KW-0699">rRNA-binding</keyword>
<dbReference type="GO" id="GO:0003735">
    <property type="term" value="F:structural constituent of ribosome"/>
    <property type="evidence" value="ECO:0007669"/>
    <property type="project" value="InterPro"/>
</dbReference>
<dbReference type="PANTHER" id="PTHR11560">
    <property type="entry name" value="39S RIBOSOMAL PROTEIN L10, MITOCHONDRIAL"/>
    <property type="match status" value="1"/>
</dbReference>
<dbReference type="NCBIfam" id="NF000955">
    <property type="entry name" value="PRK00099.1-1"/>
    <property type="match status" value="1"/>
</dbReference>
<dbReference type="Gene3D" id="3.30.70.1730">
    <property type="match status" value="1"/>
</dbReference>
<dbReference type="eggNOG" id="COG0244">
    <property type="taxonomic scope" value="Bacteria"/>
</dbReference>
<evidence type="ECO:0000256" key="1">
    <source>
        <dbReference type="ARBA" id="ARBA00008889"/>
    </source>
</evidence>
<dbReference type="Proteomes" id="UP000000292">
    <property type="component" value="Chromosome"/>
</dbReference>
<dbReference type="PATRIC" id="fig|1048834.4.peg.2897"/>
<protein>
    <recommendedName>
        <fullName evidence="4 5">Large ribosomal subunit protein uL10</fullName>
    </recommendedName>
</protein>
<keyword evidence="3 5" id="KW-0687">Ribonucleoprotein</keyword>
<dbReference type="InterPro" id="IPR001790">
    <property type="entry name" value="Ribosomal_uL10"/>
</dbReference>
<comment type="function">
    <text evidence="5">Forms part of the ribosomal stalk, playing a central role in the interaction of the ribosome with GTP-bound translation factors.</text>
</comment>
<dbReference type="CDD" id="cd05797">
    <property type="entry name" value="Ribosomal_L10"/>
    <property type="match status" value="1"/>
</dbReference>
<proteinExistence type="inferred from homology"/>
<evidence type="ECO:0000313" key="7">
    <source>
        <dbReference type="Proteomes" id="UP000000292"/>
    </source>
</evidence>
<organism evidence="6 7">
    <name type="scientific">Alicyclobacillus acidocaldarius (strain Tc-4-1)</name>
    <name type="common">Bacillus acidocaldarius</name>
    <dbReference type="NCBI Taxonomy" id="1048834"/>
    <lineage>
        <taxon>Bacteria</taxon>
        <taxon>Bacillati</taxon>
        <taxon>Bacillota</taxon>
        <taxon>Bacilli</taxon>
        <taxon>Bacillales</taxon>
        <taxon>Alicyclobacillaceae</taxon>
        <taxon>Alicyclobacillus</taxon>
    </lineage>
</organism>
<reference evidence="6 7" key="1">
    <citation type="journal article" date="2011" name="J. Bacteriol.">
        <title>Complete Genome Sequence of Alicyclobacillus acidocaldarius Strain Tc-4-1.</title>
        <authorList>
            <person name="Chen Y."/>
            <person name="He Y."/>
            <person name="Zhang B."/>
            <person name="Yang J."/>
            <person name="Li W."/>
            <person name="Dong Z."/>
            <person name="Hu S."/>
        </authorList>
    </citation>
    <scope>NUCLEOTIDE SEQUENCE [LARGE SCALE GENOMIC DNA]</scope>
    <source>
        <strain evidence="6 7">Tc-4-1</strain>
    </source>
</reference>
<accession>F8ILI3</accession>
<dbReference type="AlphaFoldDB" id="F8ILI3"/>
<dbReference type="InterPro" id="IPR047865">
    <property type="entry name" value="Ribosomal_uL10_bac_type"/>
</dbReference>
<comment type="similarity">
    <text evidence="1 5">Belongs to the universal ribosomal protein uL10 family.</text>
</comment>
<dbReference type="EMBL" id="CP002902">
    <property type="protein sequence ID" value="AEJ44937.1"/>
    <property type="molecule type" value="Genomic_DNA"/>
</dbReference>
<name>F8ILI3_ALIAT</name>
<dbReference type="GO" id="GO:0006412">
    <property type="term" value="P:translation"/>
    <property type="evidence" value="ECO:0007669"/>
    <property type="project" value="UniProtKB-UniRule"/>
</dbReference>
<reference evidence="7" key="2">
    <citation type="submission" date="2011-06" db="EMBL/GenBank/DDBJ databases">
        <title>The complete genome sequence of Alicyclobacillus acidocaldarius sp. Tc-4-1.</title>
        <authorList>
            <person name="Chen Y."/>
            <person name="He Y."/>
            <person name="Dong Z."/>
            <person name="Hu S."/>
        </authorList>
    </citation>
    <scope>NUCLEOTIDE SEQUENCE [LARGE SCALE GENOMIC DNA]</scope>
    <source>
        <strain evidence="7">Tc-4-1</strain>
    </source>
</reference>
<dbReference type="HAMAP" id="MF_00362">
    <property type="entry name" value="Ribosomal_uL10"/>
    <property type="match status" value="1"/>
</dbReference>
<dbReference type="Pfam" id="PF00466">
    <property type="entry name" value="Ribosomal_L10"/>
    <property type="match status" value="1"/>
</dbReference>
<evidence type="ECO:0000256" key="5">
    <source>
        <dbReference type="HAMAP-Rule" id="MF_00362"/>
    </source>
</evidence>
<dbReference type="Gene3D" id="6.10.250.290">
    <property type="match status" value="1"/>
</dbReference>
<keyword evidence="5" id="KW-0694">RNA-binding</keyword>
<evidence type="ECO:0000256" key="2">
    <source>
        <dbReference type="ARBA" id="ARBA00022980"/>
    </source>
</evidence>
<dbReference type="HOGENOM" id="CLU_092227_2_1_9"/>
<evidence type="ECO:0000256" key="4">
    <source>
        <dbReference type="ARBA" id="ARBA00035202"/>
    </source>
</evidence>
<dbReference type="InterPro" id="IPR002363">
    <property type="entry name" value="Ribosomal_uL10_CS_bac"/>
</dbReference>
<dbReference type="InterPro" id="IPR043141">
    <property type="entry name" value="Ribosomal_uL10-like_sf"/>
</dbReference>
<dbReference type="SUPFAM" id="SSF160369">
    <property type="entry name" value="Ribosomal protein L10-like"/>
    <property type="match status" value="1"/>
</dbReference>